<organism evidence="2 3">
    <name type="scientific">Lancefieldella rimae</name>
    <dbReference type="NCBI Taxonomy" id="1383"/>
    <lineage>
        <taxon>Bacteria</taxon>
        <taxon>Bacillati</taxon>
        <taxon>Actinomycetota</taxon>
        <taxon>Coriobacteriia</taxon>
        <taxon>Coriobacteriales</taxon>
        <taxon>Atopobiaceae</taxon>
        <taxon>Lancefieldella</taxon>
    </lineage>
</organism>
<keyword evidence="1" id="KW-0812">Transmembrane</keyword>
<dbReference type="EMBL" id="JABZGW010000070">
    <property type="protein sequence ID" value="MBF4807551.1"/>
    <property type="molecule type" value="Genomic_DNA"/>
</dbReference>
<keyword evidence="1" id="KW-0472">Membrane</keyword>
<gene>
    <name evidence="2" type="ORF">HXK26_02490</name>
</gene>
<evidence type="ECO:0000256" key="1">
    <source>
        <dbReference type="SAM" id="Phobius"/>
    </source>
</evidence>
<evidence type="ECO:0000313" key="3">
    <source>
        <dbReference type="Proteomes" id="UP000698335"/>
    </source>
</evidence>
<feature type="transmembrane region" description="Helical" evidence="1">
    <location>
        <begin position="30"/>
        <end position="57"/>
    </location>
</feature>
<evidence type="ECO:0000313" key="2">
    <source>
        <dbReference type="EMBL" id="MBF4807551.1"/>
    </source>
</evidence>
<sequence>MNYSDYQINVLIKHWKEYRKNSQKSVKRPGIGFMIASLFCFIPSLAYILITCTYQLILISNPSKLLSFIQEQECFRIAVIFIFVLGGILSLYGCFLAYRNDPDNSKFYNSLMSDVSNFFILNDKNEITELYGYLSTNYTIVSEQTKESLSVFTSGFNTFGSAAFFSYTSIIFGILLQSINDISLENFVFITVMYVVLVILLISIYYFIKLVYKSYLSHKYKESDIKELFDCVAIIQAKNSFSFNMSK</sequence>
<dbReference type="AlphaFoldDB" id="A0A930VVX1"/>
<feature type="transmembrane region" description="Helical" evidence="1">
    <location>
        <begin position="156"/>
        <end position="175"/>
    </location>
</feature>
<feature type="transmembrane region" description="Helical" evidence="1">
    <location>
        <begin position="77"/>
        <end position="98"/>
    </location>
</feature>
<protein>
    <submittedName>
        <fullName evidence="2">Uncharacterized protein</fullName>
    </submittedName>
</protein>
<reference evidence="2" key="1">
    <citation type="submission" date="2020-04" db="EMBL/GenBank/DDBJ databases">
        <title>Deep metagenomics examines the oral microbiome during advanced dental caries in children, revealing novel taxa and co-occurrences with host molecules.</title>
        <authorList>
            <person name="Baker J.L."/>
            <person name="Morton J.T."/>
            <person name="Dinis M."/>
            <person name="Alvarez R."/>
            <person name="Tran N.C."/>
            <person name="Knight R."/>
            <person name="Edlund A."/>
        </authorList>
    </citation>
    <scope>NUCLEOTIDE SEQUENCE</scope>
    <source>
        <strain evidence="2">JCVI_38_bin.5</strain>
    </source>
</reference>
<feature type="transmembrane region" description="Helical" evidence="1">
    <location>
        <begin position="187"/>
        <end position="208"/>
    </location>
</feature>
<dbReference type="Proteomes" id="UP000698335">
    <property type="component" value="Unassembled WGS sequence"/>
</dbReference>
<name>A0A930VVX1_9ACTN</name>
<accession>A0A930VVX1</accession>
<comment type="caution">
    <text evidence="2">The sequence shown here is derived from an EMBL/GenBank/DDBJ whole genome shotgun (WGS) entry which is preliminary data.</text>
</comment>
<proteinExistence type="predicted"/>
<keyword evidence="1" id="KW-1133">Transmembrane helix</keyword>